<accession>A0A979FJ09</accession>
<feature type="region of interest" description="Disordered" evidence="2">
    <location>
        <begin position="779"/>
        <end position="833"/>
    </location>
</feature>
<organism evidence="4 5">
    <name type="scientific">Hyalella azteca</name>
    <name type="common">Amphipod</name>
    <dbReference type="NCBI Taxonomy" id="294128"/>
    <lineage>
        <taxon>Eukaryota</taxon>
        <taxon>Metazoa</taxon>
        <taxon>Ecdysozoa</taxon>
        <taxon>Arthropoda</taxon>
        <taxon>Crustacea</taxon>
        <taxon>Multicrustacea</taxon>
        <taxon>Malacostraca</taxon>
        <taxon>Eumalacostraca</taxon>
        <taxon>Peracarida</taxon>
        <taxon>Amphipoda</taxon>
        <taxon>Senticaudata</taxon>
        <taxon>Talitrida</taxon>
        <taxon>Talitroidea</taxon>
        <taxon>Hyalellidae</taxon>
        <taxon>Hyalella</taxon>
    </lineage>
</organism>
<feature type="region of interest" description="Disordered" evidence="2">
    <location>
        <begin position="1415"/>
        <end position="1434"/>
    </location>
</feature>
<evidence type="ECO:0000313" key="4">
    <source>
        <dbReference type="Proteomes" id="UP000694843"/>
    </source>
</evidence>
<feature type="compositionally biased region" description="Basic and acidic residues" evidence="2">
    <location>
        <begin position="1601"/>
        <end position="1619"/>
    </location>
</feature>
<dbReference type="GO" id="GO:0030866">
    <property type="term" value="P:cortical actin cytoskeleton organization"/>
    <property type="evidence" value="ECO:0007669"/>
    <property type="project" value="TreeGrafter"/>
</dbReference>
<dbReference type="FunFam" id="1.25.10.10:FF:000056">
    <property type="entry name" value="FH1/FH2 domain-containing protein 3 isoform X1"/>
    <property type="match status" value="1"/>
</dbReference>
<feature type="region of interest" description="Disordered" evidence="2">
    <location>
        <begin position="263"/>
        <end position="347"/>
    </location>
</feature>
<feature type="compositionally biased region" description="Basic and acidic residues" evidence="2">
    <location>
        <begin position="710"/>
        <end position="729"/>
    </location>
</feature>
<dbReference type="GO" id="GO:0051015">
    <property type="term" value="F:actin filament binding"/>
    <property type="evidence" value="ECO:0007669"/>
    <property type="project" value="TreeGrafter"/>
</dbReference>
<feature type="compositionally biased region" description="Basic and acidic residues" evidence="2">
    <location>
        <begin position="853"/>
        <end position="877"/>
    </location>
</feature>
<feature type="region of interest" description="Disordered" evidence="2">
    <location>
        <begin position="655"/>
        <end position="675"/>
    </location>
</feature>
<feature type="compositionally biased region" description="Low complexity" evidence="2">
    <location>
        <begin position="1121"/>
        <end position="1131"/>
    </location>
</feature>
<dbReference type="PANTHER" id="PTHR45920">
    <property type="entry name" value="FORMIN HOMOLOGY 2 DOMAIN CONTAINING, ISOFORM I"/>
    <property type="match status" value="1"/>
</dbReference>
<feature type="compositionally biased region" description="Basic and acidic residues" evidence="2">
    <location>
        <begin position="2045"/>
        <end position="2059"/>
    </location>
</feature>
<feature type="compositionally biased region" description="Pro residues" evidence="2">
    <location>
        <begin position="2253"/>
        <end position="2295"/>
    </location>
</feature>
<evidence type="ECO:0000313" key="5">
    <source>
        <dbReference type="RefSeq" id="XP_047736970.1"/>
    </source>
</evidence>
<name>A0A979FJ09_HYAAZ</name>
<feature type="region of interest" description="Disordered" evidence="2">
    <location>
        <begin position="1092"/>
        <end position="1150"/>
    </location>
</feature>
<protein>
    <submittedName>
        <fullName evidence="5">Serine-rich adhesin for platelets</fullName>
    </submittedName>
</protein>
<evidence type="ECO:0000259" key="3">
    <source>
        <dbReference type="PROSITE" id="PS51232"/>
    </source>
</evidence>
<feature type="compositionally biased region" description="Polar residues" evidence="2">
    <location>
        <begin position="391"/>
        <end position="405"/>
    </location>
</feature>
<feature type="region of interest" description="Disordered" evidence="2">
    <location>
        <begin position="1208"/>
        <end position="1410"/>
    </location>
</feature>
<feature type="compositionally biased region" description="Polar residues" evidence="2">
    <location>
        <begin position="1034"/>
        <end position="1051"/>
    </location>
</feature>
<feature type="region of interest" description="Disordered" evidence="2">
    <location>
        <begin position="847"/>
        <end position="1072"/>
    </location>
</feature>
<feature type="region of interest" description="Disordered" evidence="2">
    <location>
        <begin position="2243"/>
        <end position="2295"/>
    </location>
</feature>
<feature type="compositionally biased region" description="Basic and acidic residues" evidence="2">
    <location>
        <begin position="1540"/>
        <end position="1554"/>
    </location>
</feature>
<dbReference type="Pfam" id="PF24959">
    <property type="entry name" value="FH3_FHOD1-3"/>
    <property type="match status" value="1"/>
</dbReference>
<dbReference type="InterPro" id="IPR056771">
    <property type="entry name" value="FH3_FHOD1-3-like"/>
</dbReference>
<feature type="compositionally biased region" description="Low complexity" evidence="2">
    <location>
        <begin position="546"/>
        <end position="569"/>
    </location>
</feature>
<feature type="compositionally biased region" description="Basic and acidic residues" evidence="2">
    <location>
        <begin position="655"/>
        <end position="667"/>
    </location>
</feature>
<dbReference type="GO" id="GO:0005856">
    <property type="term" value="C:cytoskeleton"/>
    <property type="evidence" value="ECO:0007669"/>
    <property type="project" value="TreeGrafter"/>
</dbReference>
<feature type="region of interest" description="Disordered" evidence="2">
    <location>
        <begin position="360"/>
        <end position="613"/>
    </location>
</feature>
<feature type="compositionally biased region" description="Polar residues" evidence="2">
    <location>
        <begin position="1298"/>
        <end position="1309"/>
    </location>
</feature>
<feature type="compositionally biased region" description="Polar residues" evidence="2">
    <location>
        <begin position="1216"/>
        <end position="1227"/>
    </location>
</feature>
<dbReference type="RefSeq" id="XP_047736970.1">
    <property type="nucleotide sequence ID" value="XM_047881014.1"/>
</dbReference>
<dbReference type="InterPro" id="IPR011989">
    <property type="entry name" value="ARM-like"/>
</dbReference>
<feature type="compositionally biased region" description="Acidic residues" evidence="2">
    <location>
        <begin position="1358"/>
        <end position="1371"/>
    </location>
</feature>
<feature type="compositionally biased region" description="Polar residues" evidence="2">
    <location>
        <begin position="1415"/>
        <end position="1424"/>
    </location>
</feature>
<dbReference type="InterPro" id="IPR016024">
    <property type="entry name" value="ARM-type_fold"/>
</dbReference>
<dbReference type="Gene3D" id="1.25.10.10">
    <property type="entry name" value="Leucine-rich Repeat Variant"/>
    <property type="match status" value="1"/>
</dbReference>
<gene>
    <name evidence="5" type="primary">LOC108677762</name>
</gene>
<sequence length="2295" mass="254078">MTSELRKYLLSGFQNSTTSSPAEGSNLELALRRHAHAFANSKPTKNRYSLDLESKYGPSFSELLADRYTGSAPGGVKYRGAVSDLSTIKNRRSLDLEKLAAINNPDGRRRTVTFDFLKNPAYSQYAAEEEGSQSPQYQLGSQKFQPNPNGNAEPAFTRYTPEENNERRARRRRRGEEMMERDDSVEPEVETSGVSPQLARLVQVTPTSYADAQRLKKMLKRAVSGPNATFEDLKLYRMRMKKLRMIVKEEQEKEIERANEDMREQLAQQQQHQQRSELSGTSTYGSGRYGGTGTAGSSYLSVLRPVSRDGSGSRDNTGYVSGGSGYSSGTGSRPSYNTTSRLSTDYGPKSVGAIAAKFGDTKPSRFGATSPHSTPTTSSLSTSRFSASSPQTTSKSPATSSSRFRATSPTTTPSHTTGIAQLRSRISDTSTTPGTRNSITTTPPDPPVRRSRDTNTGAPTVTIPTSTSIPSYTRTRSGTGSTLASTTSTTLPRTRSRETTNNTTSSNTFESPSSYTPRINRENANDKSGYNSGYGSDARSGYGSDYRTGYNSSTNNYTRYNSYSRSNSTLKDGEFRPSYSRESSSFKPYSRENSYLSSDGGGGRAWRSRVYGTENDRIPTSEMVNSTTMAIDKPENKKGSLDTSVFRDAIDKLTKAAKDEPDNKKPDGVSPNAVRVLPIFSPGDIKLKNKAPADFTSASEGSDAEEENKQDENCKKVSTEKSRIIEPQKIDLAPSSTTTSRPFRHLAAVAPLPSKPSSVTAGLAQTPTFKLSTRYANANTEALPVSSGPSKWLRNREDDKPSPDSQSKSPSPNPAVATPTTTGSISSAGSAANKDCRKSVLNMDIINPAQQELMRKQQEEKREELRRLRRQRGEEGRTTPLTRGGKADEPSGPGSPVSSRSIIDSRPIQSLAEEERQSSDENKNDKPPMAPSLEKTASKTRLIERKHSKGKSDSLRRSGSFRRNRDRKSSQNSKSSSSSSSDSEGESPLSKTKNSSFSRKRRGSRDDVIGSSGDSRPGSRIRSDFPNVRRSRNNSESLSKTNSKSNIVKSQSGEKSRSGSRNSLIDNTLSLGPDIDIGETTYTFTLGKKGSVQEKLSQDGVVRTKQKKETEVSSDEESSKSSESSESGSEEGQFFSLAKSKSSKRSRSSCNKIVTDLNNSKSNEKCHISRNSSSANVDACNVSESQNGVVSAQVTITLPKNSSALNLDSNEKKNVVENTTNDATTNGGYEEFQWPSGSPELPRKQTTAATVHQNGYEEFRWPSKSPELPAVPPPETESTCTEFKWPEGSPELPRRKTQPPTEEQSNDGTSEFRWPSHSPELPRKNTNTETNGTFQWPDGSPEMPRRNVPSFMKTQWDTETETEMTEMEQTEWSDGSPKSNRKQMPKLAEETEDEFNFEWPSSPEMSRRQPFHTQYSGYDTQNEMDNFEWGSSPELPLMKDERYVTVTRNIDEILNDQNKIADDFDELEKLYGFEVSESERTCSEKTSRRSSRTSEKITLDDGADQKQADEDEEEEEEEQEEKERSGVNDEEDLESSIPESTREEEKRQTKESLKDRARNNLSLFLGKLTNIDDIVSSVLKPLTSLPSSIMKKTSPTAARKLKTEQEKIQKKDDTSEDAPRPPVPSVQFYDLPYLRESSMEEVDASDVKVHDAQANRADIIEHIEEIDASAVIVREKEKREALRAEIIKAVKEGLDDACLQVYREGDYATYLDLDTPLAQQTEDIDNITDSKKNAIILRTQLSVRVHAIIEKLHHSEGRELRRALFSLKQIFQDDKDLVHAFVQNDGLTCLVRVGTTADHNYQNYILRALGQVMLYVDGMHGVAEHPETVQWLYSLLGSKYRLVVKTALKLLLVFVEYTENNSLVLVRAIENVDLSKGLQPWATLMRLLEGADGLDMELQTHAMTLINKTLNGIPDQDNYYDQTDWLEELGMELLVQKFLHNPNSDLDLLQQLTIYEAVLSYEDGDDECRTRTIDPTIRQAPRTSACERDAQDRRKSRRHAGSPAPPRKITIKRPGHMKPPAGGEERPHHFTPIAGLPVDDLSQGPRRESGPQTDNRRSVSSDNSSSSTAEDEAGCEVHGLNQQATWMFEMLYGARSGDPTSRSGDPTSRRESLTNIEGIASRIFSLQDKEPGDNNVKKEPIEIRAAASVRELTEKMQKGITLTVAEQEKLARLGDITGKIAKAKEDLEKTQNKTNSNEPQIPELPKKSENDVHWENLVKHLNRTLELGDLDFTDLTEADDLDVSAVSCSGASAPPPPPPPPGAPPPPPMVNGHGIPPPPPPGIPPPPGVPPPAPY</sequence>
<feature type="compositionally biased region" description="Low complexity" evidence="2">
    <location>
        <begin position="890"/>
        <end position="901"/>
    </location>
</feature>
<feature type="compositionally biased region" description="Low complexity" evidence="2">
    <location>
        <begin position="407"/>
        <end position="417"/>
    </location>
</feature>
<dbReference type="InterPro" id="IPR041387">
    <property type="entry name" value="FHOD1_GBD_N"/>
</dbReference>
<dbReference type="PROSITE" id="PS51232">
    <property type="entry name" value="GBD_FH3"/>
    <property type="match status" value="1"/>
</dbReference>
<feature type="region of interest" description="Disordered" evidence="2">
    <location>
        <begin position="1966"/>
        <end position="2076"/>
    </location>
</feature>
<dbReference type="KEGG" id="hazt:108677762"/>
<dbReference type="GO" id="GO:0005737">
    <property type="term" value="C:cytoplasm"/>
    <property type="evidence" value="ECO:0007669"/>
    <property type="project" value="TreeGrafter"/>
</dbReference>
<keyword evidence="1" id="KW-0009">Actin-binding</keyword>
<feature type="compositionally biased region" description="Polar residues" evidence="2">
    <location>
        <begin position="1324"/>
        <end position="1334"/>
    </location>
</feature>
<evidence type="ECO:0000256" key="1">
    <source>
        <dbReference type="ARBA" id="ARBA00023203"/>
    </source>
</evidence>
<feature type="compositionally biased region" description="Acidic residues" evidence="2">
    <location>
        <begin position="1509"/>
        <end position="1520"/>
    </location>
</feature>
<feature type="compositionally biased region" description="Polar residues" evidence="2">
    <location>
        <begin position="1587"/>
        <end position="1596"/>
    </location>
</feature>
<evidence type="ECO:0000256" key="2">
    <source>
        <dbReference type="SAM" id="MobiDB-lite"/>
    </source>
</evidence>
<feature type="region of interest" description="Disordered" evidence="2">
    <location>
        <begin position="1477"/>
        <end position="1554"/>
    </location>
</feature>
<feature type="region of interest" description="Disordered" evidence="2">
    <location>
        <begin position="126"/>
        <end position="199"/>
    </location>
</feature>
<feature type="compositionally biased region" description="Low complexity" evidence="2">
    <location>
        <begin position="369"/>
        <end position="390"/>
    </location>
</feature>
<feature type="compositionally biased region" description="Polar residues" evidence="2">
    <location>
        <begin position="427"/>
        <end position="442"/>
    </location>
</feature>
<dbReference type="SUPFAM" id="SSF48371">
    <property type="entry name" value="ARM repeat"/>
    <property type="match status" value="1"/>
</dbReference>
<feature type="compositionally biased region" description="Basic and acidic residues" evidence="2">
    <location>
        <begin position="913"/>
        <end position="926"/>
    </location>
</feature>
<proteinExistence type="predicted"/>
<feature type="compositionally biased region" description="Polar residues" evidence="2">
    <location>
        <begin position="1244"/>
        <end position="1253"/>
    </location>
</feature>
<feature type="compositionally biased region" description="Low complexity" evidence="2">
    <location>
        <begin position="970"/>
        <end position="982"/>
    </location>
</feature>
<dbReference type="InterPro" id="IPR014768">
    <property type="entry name" value="GBD/FH3_dom"/>
</dbReference>
<feature type="region of interest" description="Disordered" evidence="2">
    <location>
        <begin position="2185"/>
        <end position="2209"/>
    </location>
</feature>
<reference evidence="5" key="1">
    <citation type="submission" date="2025-08" db="UniProtKB">
        <authorList>
            <consortium name="RefSeq"/>
        </authorList>
    </citation>
    <scope>IDENTIFICATION</scope>
    <source>
        <tissue evidence="5">Whole organism</tissue>
    </source>
</reference>
<feature type="region of interest" description="Disordered" evidence="2">
    <location>
        <begin position="688"/>
        <end position="762"/>
    </location>
</feature>
<feature type="region of interest" description="Disordered" evidence="2">
    <location>
        <begin position="1587"/>
        <end position="1629"/>
    </location>
</feature>
<feature type="compositionally biased region" description="Basic and acidic residues" evidence="2">
    <location>
        <begin position="941"/>
        <end position="956"/>
    </location>
</feature>
<feature type="compositionally biased region" description="Polar residues" evidence="2">
    <location>
        <begin position="132"/>
        <end position="150"/>
    </location>
</feature>
<feature type="compositionally biased region" description="Basic and acidic residues" evidence="2">
    <location>
        <begin position="1477"/>
        <end position="1508"/>
    </location>
</feature>
<feature type="domain" description="GBD/FH3" evidence="3">
    <location>
        <begin position="1678"/>
        <end position="2048"/>
    </location>
</feature>
<feature type="compositionally biased region" description="Low complexity" evidence="2">
    <location>
        <begin position="265"/>
        <end position="286"/>
    </location>
</feature>
<dbReference type="Pfam" id="PF18382">
    <property type="entry name" value="Formin_GBD_N"/>
    <property type="match status" value="1"/>
</dbReference>
<feature type="non-terminal residue" evidence="5">
    <location>
        <position position="2295"/>
    </location>
</feature>
<dbReference type="PANTHER" id="PTHR45920:SF4">
    <property type="entry name" value="FORMIN HOMOLOGY 2 DOMAIN CONTAINING, ISOFORM I"/>
    <property type="match status" value="1"/>
</dbReference>
<feature type="compositionally biased region" description="Polar residues" evidence="2">
    <location>
        <begin position="1058"/>
        <end position="1070"/>
    </location>
</feature>
<feature type="compositionally biased region" description="Low complexity" evidence="2">
    <location>
        <begin position="817"/>
        <end position="832"/>
    </location>
</feature>
<dbReference type="OMA" id="TENDRIP"/>
<dbReference type="GeneID" id="108677762"/>
<keyword evidence="4" id="KW-1185">Reference proteome</keyword>
<feature type="region of interest" description="Disordered" evidence="2">
    <location>
        <begin position="2096"/>
        <end position="2116"/>
    </location>
</feature>
<feature type="compositionally biased region" description="Basic and acidic residues" evidence="2">
    <location>
        <begin position="174"/>
        <end position="184"/>
    </location>
</feature>
<dbReference type="OrthoDB" id="6381307at2759"/>
<feature type="compositionally biased region" description="Low complexity" evidence="2">
    <location>
        <begin position="459"/>
        <end position="514"/>
    </location>
</feature>
<dbReference type="Proteomes" id="UP000694843">
    <property type="component" value="Unplaced"/>
</dbReference>
<feature type="compositionally biased region" description="Polar residues" evidence="2">
    <location>
        <begin position="580"/>
        <end position="597"/>
    </location>
</feature>